<dbReference type="Pfam" id="PF02737">
    <property type="entry name" value="3HCDH_N"/>
    <property type="match status" value="1"/>
</dbReference>
<evidence type="ECO:0000259" key="4">
    <source>
        <dbReference type="PROSITE" id="PS50089"/>
    </source>
</evidence>
<sequence>MKVAVIGCGLLGIKIAGSMAYHGHRVMVYDNNVEVLNGAYEIIQEDKRVLRQEGLLLQKNFLGSIYYFSGFHETVQDADFIFEAITDNLQLKQELLEEISQLCKPDAIISSSSLNFHIADIAQKVVNKERAIGLRFLYPVYYIPEVEISPCKATSTVTIEKVRKFLERMGKTLFFRSGGEPLILKEEQREERKQARLEQIRNSSGMTHFFKTVVPMLSHRGNEAPPQDEVDGVSYLNNDQDCAICMASVRDCLLCPCHHMVTCFVCSSMLLNKHDGCPICRKDITEIVKVYHS</sequence>
<dbReference type="PROSITE" id="PS50089">
    <property type="entry name" value="ZF_RING_2"/>
    <property type="match status" value="1"/>
</dbReference>
<gene>
    <name evidence="5" type="ORF">SPHA_20535</name>
</gene>
<dbReference type="AlphaFoldDB" id="A0A812BQY1"/>
<dbReference type="EMBL" id="CAHIKZ030000752">
    <property type="protein sequence ID" value="CAE1237021.1"/>
    <property type="molecule type" value="Genomic_DNA"/>
</dbReference>
<dbReference type="Proteomes" id="UP000597762">
    <property type="component" value="Unassembled WGS sequence"/>
</dbReference>
<dbReference type="PANTHER" id="PTHR48075:SF5">
    <property type="entry name" value="3-HYDROXYBUTYRYL-COA DEHYDROGENASE"/>
    <property type="match status" value="1"/>
</dbReference>
<dbReference type="CDD" id="cd00636">
    <property type="entry name" value="TroA-like"/>
    <property type="match status" value="1"/>
</dbReference>
<evidence type="ECO:0000256" key="1">
    <source>
        <dbReference type="ARBA" id="ARBA00022771"/>
    </source>
</evidence>
<dbReference type="Gene3D" id="3.40.50.720">
    <property type="entry name" value="NAD(P)-binding Rossmann-like Domain"/>
    <property type="match status" value="1"/>
</dbReference>
<dbReference type="PANTHER" id="PTHR48075">
    <property type="entry name" value="3-HYDROXYACYL-COA DEHYDROGENASE FAMILY PROTEIN"/>
    <property type="match status" value="1"/>
</dbReference>
<keyword evidence="2" id="KW-0862">Zinc</keyword>
<comment type="caution">
    <text evidence="5">The sequence shown here is derived from an EMBL/GenBank/DDBJ whole genome shotgun (WGS) entry which is preliminary data.</text>
</comment>
<dbReference type="InterPro" id="IPR001841">
    <property type="entry name" value="Znf_RING"/>
</dbReference>
<dbReference type="Pfam" id="PF13920">
    <property type="entry name" value="zf-C3HC4_3"/>
    <property type="match status" value="1"/>
</dbReference>
<keyword evidence="1 3" id="KW-0863">Zinc-finger</keyword>
<protein>
    <recommendedName>
        <fullName evidence="4">RING-type domain-containing protein</fullName>
    </recommendedName>
</protein>
<feature type="domain" description="RING-type" evidence="4">
    <location>
        <begin position="242"/>
        <end position="281"/>
    </location>
</feature>
<dbReference type="GO" id="GO:0008270">
    <property type="term" value="F:zinc ion binding"/>
    <property type="evidence" value="ECO:0007669"/>
    <property type="project" value="UniProtKB-KW"/>
</dbReference>
<name>A0A812BQY1_ACAPH</name>
<dbReference type="GO" id="GO:0070403">
    <property type="term" value="F:NAD+ binding"/>
    <property type="evidence" value="ECO:0007669"/>
    <property type="project" value="InterPro"/>
</dbReference>
<keyword evidence="1 3" id="KW-0479">Metal-binding</keyword>
<dbReference type="InterPro" id="IPR036291">
    <property type="entry name" value="NAD(P)-bd_dom_sf"/>
</dbReference>
<evidence type="ECO:0000313" key="6">
    <source>
        <dbReference type="Proteomes" id="UP000597762"/>
    </source>
</evidence>
<evidence type="ECO:0000256" key="3">
    <source>
        <dbReference type="PROSITE-ProRule" id="PRU00175"/>
    </source>
</evidence>
<reference evidence="5" key="1">
    <citation type="submission" date="2021-01" db="EMBL/GenBank/DDBJ databases">
        <authorList>
            <person name="Li R."/>
            <person name="Bekaert M."/>
        </authorList>
    </citation>
    <scope>NUCLEOTIDE SEQUENCE</scope>
    <source>
        <strain evidence="5">Farmed</strain>
    </source>
</reference>
<dbReference type="SUPFAM" id="SSF57850">
    <property type="entry name" value="RING/U-box"/>
    <property type="match status" value="1"/>
</dbReference>
<dbReference type="GO" id="GO:0016491">
    <property type="term" value="F:oxidoreductase activity"/>
    <property type="evidence" value="ECO:0007669"/>
    <property type="project" value="TreeGrafter"/>
</dbReference>
<dbReference type="InterPro" id="IPR013083">
    <property type="entry name" value="Znf_RING/FYVE/PHD"/>
</dbReference>
<keyword evidence="6" id="KW-1185">Reference proteome</keyword>
<proteinExistence type="predicted"/>
<accession>A0A812BQY1</accession>
<dbReference type="SUPFAM" id="SSF51735">
    <property type="entry name" value="NAD(P)-binding Rossmann-fold domains"/>
    <property type="match status" value="1"/>
</dbReference>
<dbReference type="GO" id="GO:0006631">
    <property type="term" value="P:fatty acid metabolic process"/>
    <property type="evidence" value="ECO:0007669"/>
    <property type="project" value="InterPro"/>
</dbReference>
<dbReference type="InterPro" id="IPR006176">
    <property type="entry name" value="3-OHacyl-CoA_DH_NAD-bd"/>
</dbReference>
<dbReference type="OrthoDB" id="2021159at2759"/>
<organism evidence="5 6">
    <name type="scientific">Acanthosepion pharaonis</name>
    <name type="common">Pharaoh cuttlefish</name>
    <name type="synonym">Sepia pharaonis</name>
    <dbReference type="NCBI Taxonomy" id="158019"/>
    <lineage>
        <taxon>Eukaryota</taxon>
        <taxon>Metazoa</taxon>
        <taxon>Spiralia</taxon>
        <taxon>Lophotrochozoa</taxon>
        <taxon>Mollusca</taxon>
        <taxon>Cephalopoda</taxon>
        <taxon>Coleoidea</taxon>
        <taxon>Decapodiformes</taxon>
        <taxon>Sepiida</taxon>
        <taxon>Sepiina</taxon>
        <taxon>Sepiidae</taxon>
        <taxon>Acanthosepion</taxon>
    </lineage>
</organism>
<dbReference type="Gene3D" id="3.30.40.10">
    <property type="entry name" value="Zinc/RING finger domain, C3HC4 (zinc finger)"/>
    <property type="match status" value="1"/>
</dbReference>
<evidence type="ECO:0000256" key="2">
    <source>
        <dbReference type="ARBA" id="ARBA00022833"/>
    </source>
</evidence>
<evidence type="ECO:0000313" key="5">
    <source>
        <dbReference type="EMBL" id="CAE1237021.1"/>
    </source>
</evidence>